<dbReference type="CDD" id="cd12797">
    <property type="entry name" value="M23_peptidase"/>
    <property type="match status" value="1"/>
</dbReference>
<keyword evidence="1" id="KW-0732">Signal</keyword>
<feature type="chain" id="PRO_5004618538" evidence="1">
    <location>
        <begin position="30"/>
        <end position="330"/>
    </location>
</feature>
<dbReference type="GO" id="GO:0004222">
    <property type="term" value="F:metalloendopeptidase activity"/>
    <property type="evidence" value="ECO:0007669"/>
    <property type="project" value="TreeGrafter"/>
</dbReference>
<dbReference type="Pfam" id="PF01551">
    <property type="entry name" value="Peptidase_M23"/>
    <property type="match status" value="1"/>
</dbReference>
<name>U1PY04_9ACTO</name>
<dbReference type="InterPro" id="IPR050570">
    <property type="entry name" value="Cell_wall_metabolism_enzyme"/>
</dbReference>
<evidence type="ECO:0000256" key="1">
    <source>
        <dbReference type="SAM" id="SignalP"/>
    </source>
</evidence>
<dbReference type="AlphaFoldDB" id="U1PY04"/>
<feature type="domain" description="M23ase beta-sheet core" evidence="2">
    <location>
        <begin position="59"/>
        <end position="155"/>
    </location>
</feature>
<reference evidence="3 4" key="1">
    <citation type="submission" date="2013-08" db="EMBL/GenBank/DDBJ databases">
        <authorList>
            <person name="Weinstock G."/>
            <person name="Sodergren E."/>
            <person name="Wylie T."/>
            <person name="Fulton L."/>
            <person name="Fulton R."/>
            <person name="Fronick C."/>
            <person name="O'Laughlin M."/>
            <person name="Godfrey J."/>
            <person name="Miner T."/>
            <person name="Herter B."/>
            <person name="Appelbaum E."/>
            <person name="Cordes M."/>
            <person name="Lek S."/>
            <person name="Wollam A."/>
            <person name="Pepin K.H."/>
            <person name="Palsikar V.B."/>
            <person name="Mitreva M."/>
            <person name="Wilson R.K."/>
        </authorList>
    </citation>
    <scope>NUCLEOTIDE SEQUENCE [LARGE SCALE GENOMIC DNA]</scope>
    <source>
        <strain evidence="3 4">F0530</strain>
    </source>
</reference>
<evidence type="ECO:0000313" key="4">
    <source>
        <dbReference type="Proteomes" id="UP000016481"/>
    </source>
</evidence>
<sequence>MRNRFITSCLVVCISLFALVASSFSDVYASGAHRHQWPTGGPVAVLERFSPPAQRWLAGHRGVDLALPAGSPVMASYEGVVAFSGVVATKPVVSIEHSYPPGLRTTYEPVVGIVKAGQSVRAGQVIGVLQAGHRSDGRDALHWGARFGRDRYIDPLSLLRRPRIVLKPLARAGEVAAGGIGDGVAPDSLASEAPRLGSKAPEAVRQPAWPPMQAVWALKHGAGPPTQALAGQAASFRRVDGLEHRWRADAHWSHVYSAGWWPVRSGLVVLARCADLSRPPVGVWRRCGADREGPAQCRYGRSCGAQFGVQPAPLCARRAPPKTGLDPSSH</sequence>
<organism evidence="3 4">
    <name type="scientific">Actinomyces graevenitzii F0530</name>
    <dbReference type="NCBI Taxonomy" id="1321817"/>
    <lineage>
        <taxon>Bacteria</taxon>
        <taxon>Bacillati</taxon>
        <taxon>Actinomycetota</taxon>
        <taxon>Actinomycetes</taxon>
        <taxon>Actinomycetales</taxon>
        <taxon>Actinomycetaceae</taxon>
        <taxon>Actinomyces</taxon>
    </lineage>
</organism>
<comment type="caution">
    <text evidence="3">The sequence shown here is derived from an EMBL/GenBank/DDBJ whole genome shotgun (WGS) entry which is preliminary data.</text>
</comment>
<dbReference type="Gene3D" id="2.70.70.10">
    <property type="entry name" value="Glucose Permease (Domain IIA)"/>
    <property type="match status" value="1"/>
</dbReference>
<dbReference type="PANTHER" id="PTHR21666">
    <property type="entry name" value="PEPTIDASE-RELATED"/>
    <property type="match status" value="1"/>
</dbReference>
<evidence type="ECO:0000259" key="2">
    <source>
        <dbReference type="Pfam" id="PF01551"/>
    </source>
</evidence>
<gene>
    <name evidence="3" type="ORF">HMPREF1978_01201</name>
</gene>
<dbReference type="InterPro" id="IPR016047">
    <property type="entry name" value="M23ase_b-sheet_dom"/>
</dbReference>
<dbReference type="SUPFAM" id="SSF51261">
    <property type="entry name" value="Duplicated hybrid motif"/>
    <property type="match status" value="1"/>
</dbReference>
<dbReference type="Proteomes" id="UP000016481">
    <property type="component" value="Unassembled WGS sequence"/>
</dbReference>
<dbReference type="PANTHER" id="PTHR21666:SF270">
    <property type="entry name" value="MUREIN HYDROLASE ACTIVATOR ENVC"/>
    <property type="match status" value="1"/>
</dbReference>
<proteinExistence type="predicted"/>
<accession>U1PY04</accession>
<evidence type="ECO:0000313" key="3">
    <source>
        <dbReference type="EMBL" id="ERH15301.1"/>
    </source>
</evidence>
<protein>
    <submittedName>
        <fullName evidence="3">Peptidase, M23 family</fullName>
    </submittedName>
</protein>
<dbReference type="EMBL" id="AWSC01000046">
    <property type="protein sequence ID" value="ERH15301.1"/>
    <property type="molecule type" value="Genomic_DNA"/>
</dbReference>
<dbReference type="InterPro" id="IPR011055">
    <property type="entry name" value="Dup_hybrid_motif"/>
</dbReference>
<feature type="signal peptide" evidence="1">
    <location>
        <begin position="1"/>
        <end position="29"/>
    </location>
</feature>
<dbReference type="HOGENOM" id="CLU_890850_0_0_11"/>